<name>A0A0J6FVX6_9BACL</name>
<dbReference type="SMART" id="SM00932">
    <property type="entry name" value="Nfu_N"/>
    <property type="match status" value="1"/>
</dbReference>
<dbReference type="Proteomes" id="UP000035996">
    <property type="component" value="Unassembled WGS sequence"/>
</dbReference>
<dbReference type="OrthoDB" id="420201at2"/>
<keyword evidence="3" id="KW-1185">Reference proteome</keyword>
<feature type="domain" description="Scaffold protein Nfu/NifU N-terminal" evidence="1">
    <location>
        <begin position="4"/>
        <end position="91"/>
    </location>
</feature>
<sequence>MKIVSIEPTPSPNSMKINLSEELEAGDTRQYKLDSDLTDAPDFIQKLMAVPGVKGLYHVMDFIALERNARYAWEDILPGAREAFGQEVEESSAPDGPKVEDFGEVKVFIQMFRDIPMQVKLEEGDKEHRFGLPDRFMEAAMSASSASDNMVMEREWKEQSPRYGGAEDIGTEVTEEIAATYSKERLDELVKSAFDPNRTTQSKKTDKKKVTLEMLDDPDWKSRYASLDRMDPDLSDLPVLEKALDDDKASVRRLAAVYLGMIESKEVLPLLYRALRDKSVTVRRTAGDCMSDLGYIEAIPEMIESLKDSNKLVRWRAAMYLYEVGDDTAIPALEEATQDPEFEVKMQAGMALERIKGGEEARGSVWHQMTQARKSN</sequence>
<reference evidence="2" key="1">
    <citation type="submission" date="2015-06" db="EMBL/GenBank/DDBJ databases">
        <authorList>
            <person name="Liu B."/>
            <person name="Wang J."/>
            <person name="Zhu Y."/>
            <person name="Liu G."/>
            <person name="Chen Q."/>
            <person name="Zheng C."/>
            <person name="Che J."/>
            <person name="Ge C."/>
            <person name="Shi H."/>
            <person name="Pan Z."/>
            <person name="Liu X."/>
        </authorList>
    </citation>
    <scope>NUCLEOTIDE SEQUENCE [LARGE SCALE GENOMIC DNA]</scope>
    <source>
        <strain evidence="2">DSM 16346</strain>
    </source>
</reference>
<dbReference type="EMBL" id="LELK01000001">
    <property type="protein sequence ID" value="KMM38527.1"/>
    <property type="molecule type" value="Genomic_DNA"/>
</dbReference>
<dbReference type="InterPro" id="IPR036498">
    <property type="entry name" value="Nfu/NifU_N_sf"/>
</dbReference>
<dbReference type="InterPro" id="IPR004155">
    <property type="entry name" value="PBS_lyase_HEAT"/>
</dbReference>
<dbReference type="PANTHER" id="PTHR12697:SF37">
    <property type="entry name" value="CONSERVED VIRULENCE FACTOR C"/>
    <property type="match status" value="1"/>
</dbReference>
<dbReference type="RefSeq" id="WP_048309643.1">
    <property type="nucleotide sequence ID" value="NZ_CP119526.1"/>
</dbReference>
<dbReference type="Pfam" id="PF13769">
    <property type="entry name" value="Virulence_fact"/>
    <property type="match status" value="1"/>
</dbReference>
<dbReference type="Pfam" id="PF08712">
    <property type="entry name" value="Nfu_N"/>
    <property type="match status" value="1"/>
</dbReference>
<accession>A0A0J6FVX6</accession>
<dbReference type="AlphaFoldDB" id="A0A0J6FVX6"/>
<dbReference type="SUPFAM" id="SSF110836">
    <property type="entry name" value="Hypothetical protein SAV1430"/>
    <property type="match status" value="1"/>
</dbReference>
<dbReference type="GO" id="GO:0016491">
    <property type="term" value="F:oxidoreductase activity"/>
    <property type="evidence" value="ECO:0007669"/>
    <property type="project" value="TreeGrafter"/>
</dbReference>
<dbReference type="PATRIC" id="fig|157733.3.peg.3096"/>
<dbReference type="STRING" id="157733.AB986_04360"/>
<dbReference type="Gene3D" id="3.30.1370.70">
    <property type="entry name" value="Scaffold protein Nfu/NifU, N-terminal domain"/>
    <property type="match status" value="1"/>
</dbReference>
<dbReference type="InterPro" id="IPR011989">
    <property type="entry name" value="ARM-like"/>
</dbReference>
<organism evidence="2 3">
    <name type="scientific">Guptibacillus hwajinpoensis</name>
    <dbReference type="NCBI Taxonomy" id="208199"/>
    <lineage>
        <taxon>Bacteria</taxon>
        <taxon>Bacillati</taxon>
        <taxon>Bacillota</taxon>
        <taxon>Bacilli</taxon>
        <taxon>Bacillales</taxon>
        <taxon>Guptibacillaceae</taxon>
        <taxon>Guptibacillus</taxon>
    </lineage>
</organism>
<dbReference type="InterPro" id="IPR016024">
    <property type="entry name" value="ARM-type_fold"/>
</dbReference>
<dbReference type="InterPro" id="IPR025989">
    <property type="entry name" value="Virulence_F_dom"/>
</dbReference>
<dbReference type="PANTHER" id="PTHR12697">
    <property type="entry name" value="PBS LYASE HEAT-LIKE PROTEIN"/>
    <property type="match status" value="1"/>
</dbReference>
<gene>
    <name evidence="2" type="ORF">AB986_04360</name>
</gene>
<dbReference type="SMART" id="SM00567">
    <property type="entry name" value="EZ_HEAT"/>
    <property type="match status" value="3"/>
</dbReference>
<evidence type="ECO:0000313" key="3">
    <source>
        <dbReference type="Proteomes" id="UP000035996"/>
    </source>
</evidence>
<dbReference type="Gene3D" id="1.25.10.10">
    <property type="entry name" value="Leucine-rich Repeat Variant"/>
    <property type="match status" value="1"/>
</dbReference>
<dbReference type="SUPFAM" id="SSF48371">
    <property type="entry name" value="ARM repeat"/>
    <property type="match status" value="1"/>
</dbReference>
<evidence type="ECO:0000259" key="1">
    <source>
        <dbReference type="SMART" id="SM00932"/>
    </source>
</evidence>
<protein>
    <submittedName>
        <fullName evidence="2">Virulence factor</fullName>
    </submittedName>
</protein>
<evidence type="ECO:0000313" key="2">
    <source>
        <dbReference type="EMBL" id="KMM38527.1"/>
    </source>
</evidence>
<comment type="caution">
    <text evidence="2">The sequence shown here is derived from an EMBL/GenBank/DDBJ whole genome shotgun (WGS) entry which is preliminary data.</text>
</comment>
<proteinExistence type="predicted"/>
<dbReference type="InterPro" id="IPR014824">
    <property type="entry name" value="Nfu/NifU_N"/>
</dbReference>
<dbReference type="Pfam" id="PF13646">
    <property type="entry name" value="HEAT_2"/>
    <property type="match status" value="1"/>
</dbReference>